<dbReference type="Gene3D" id="1.10.443.10">
    <property type="entry name" value="Intergrase catalytic core"/>
    <property type="match status" value="1"/>
</dbReference>
<protein>
    <submittedName>
        <fullName evidence="4">Uncharacterized protein LOC116296048</fullName>
    </submittedName>
</protein>
<dbReference type="AlphaFoldDB" id="A0A6P8HWU8"/>
<sequence length="744" mass="85314">MEAETSQEVVKISRAKETGEITQLDKVEDPEKEVMVTCVKKRPLLSTGECPVCGERRKHLRAHLATNKPGHGWSSEKYEQWLFQKQSEQRKDRHRIRACPAKKCTWSGVKLERHLNVHHDIDIGSEKMARLKAKSKIISKKEKMITTTKDTPNNTQDDQSSKSKKQEVDGKKPLSKFKMALLKLAKDVETKKKCPLALDSESEEQEGSEWDERDENDESEDEISEDNKDSEENEACKEQEMDESIGDDVSDDNDNVQGKEANLGPYGPNSMPTNIFESLVRGWNIYLATPDGTEKTPAMIRQMCQHVVTIAKAVDPNVRDLGVFLDKDRLYKRFFKRQIELRKQEKSQGLCSKTLSCYSSSLERFLTYAIKSMKRSLSSDKREALEELKDTQRNWRESWGKTIAKQRADQEWKAQNVLPTVQEIRSINSSSHVKEMREMIMHTSNYSLTPEDAVNVRNYLIFLINTENANRAGPCAKWTIHISNQKTTKTLGGLILNFSNDLRLMIIRYIKYFRQLLIKDGSETDAMFLNSTGSPYTNSHVHHALKQFVAKTGCLREESVSGFSSSMIRHCIVTNTRGLSSPEKNKLASKMGHSRATADRHYNLINKMQAASDAHDTITTLMDGKLEEKALELEAEDEKDEPEVDVKSFQETEKGSDVIPPSENADVGRSSICYKRRQWSIADTKKIEDVCRNEITSVKVPTRDMIIRKLINNKETFEITQREGTERAYQKVKHMRRNYQIEKK</sequence>
<organism evidence="3 4">
    <name type="scientific">Actinia tenebrosa</name>
    <name type="common">Australian red waratah sea anemone</name>
    <dbReference type="NCBI Taxonomy" id="6105"/>
    <lineage>
        <taxon>Eukaryota</taxon>
        <taxon>Metazoa</taxon>
        <taxon>Cnidaria</taxon>
        <taxon>Anthozoa</taxon>
        <taxon>Hexacorallia</taxon>
        <taxon>Actiniaria</taxon>
        <taxon>Actiniidae</taxon>
        <taxon>Actinia</taxon>
    </lineage>
</organism>
<evidence type="ECO:0000256" key="2">
    <source>
        <dbReference type="SAM" id="MobiDB-lite"/>
    </source>
</evidence>
<dbReference type="OrthoDB" id="5973784at2759"/>
<dbReference type="InterPro" id="IPR013762">
    <property type="entry name" value="Integrase-like_cat_sf"/>
</dbReference>
<name>A0A6P8HWU8_ACTTE</name>
<feature type="region of interest" description="Disordered" evidence="2">
    <location>
        <begin position="142"/>
        <end position="172"/>
    </location>
</feature>
<evidence type="ECO:0000313" key="3">
    <source>
        <dbReference type="Proteomes" id="UP000515163"/>
    </source>
</evidence>
<dbReference type="SUPFAM" id="SSF56349">
    <property type="entry name" value="DNA breaking-rejoining enzymes"/>
    <property type="match status" value="1"/>
</dbReference>
<feature type="compositionally biased region" description="Acidic residues" evidence="2">
    <location>
        <begin position="633"/>
        <end position="643"/>
    </location>
</feature>
<dbReference type="GO" id="GO:0003677">
    <property type="term" value="F:DNA binding"/>
    <property type="evidence" value="ECO:0007669"/>
    <property type="project" value="InterPro"/>
</dbReference>
<reference evidence="4" key="1">
    <citation type="submission" date="2025-08" db="UniProtKB">
        <authorList>
            <consortium name="RefSeq"/>
        </authorList>
    </citation>
    <scope>IDENTIFICATION</scope>
</reference>
<dbReference type="GO" id="GO:0015074">
    <property type="term" value="P:DNA integration"/>
    <property type="evidence" value="ECO:0007669"/>
    <property type="project" value="InterPro"/>
</dbReference>
<feature type="region of interest" description="Disordered" evidence="2">
    <location>
        <begin position="195"/>
        <end position="270"/>
    </location>
</feature>
<dbReference type="Proteomes" id="UP000515163">
    <property type="component" value="Unplaced"/>
</dbReference>
<dbReference type="RefSeq" id="XP_031559863.1">
    <property type="nucleotide sequence ID" value="XM_031704003.1"/>
</dbReference>
<dbReference type="KEGG" id="aten:116296048"/>
<evidence type="ECO:0000256" key="1">
    <source>
        <dbReference type="ARBA" id="ARBA00023172"/>
    </source>
</evidence>
<proteinExistence type="predicted"/>
<accession>A0A6P8HWU8</accession>
<dbReference type="GeneID" id="116296048"/>
<feature type="region of interest" description="Disordered" evidence="2">
    <location>
        <begin position="633"/>
        <end position="664"/>
    </location>
</feature>
<dbReference type="GO" id="GO:0006310">
    <property type="term" value="P:DNA recombination"/>
    <property type="evidence" value="ECO:0007669"/>
    <property type="project" value="UniProtKB-KW"/>
</dbReference>
<feature type="compositionally biased region" description="Basic and acidic residues" evidence="2">
    <location>
        <begin position="159"/>
        <end position="172"/>
    </location>
</feature>
<evidence type="ECO:0000313" key="4">
    <source>
        <dbReference type="RefSeq" id="XP_031559863.1"/>
    </source>
</evidence>
<keyword evidence="3" id="KW-1185">Reference proteome</keyword>
<feature type="compositionally biased region" description="Acidic residues" evidence="2">
    <location>
        <begin position="240"/>
        <end position="254"/>
    </location>
</feature>
<dbReference type="InParanoid" id="A0A6P8HWU8"/>
<feature type="compositionally biased region" description="Basic and acidic residues" evidence="2">
    <location>
        <begin position="644"/>
        <end position="656"/>
    </location>
</feature>
<dbReference type="InterPro" id="IPR011010">
    <property type="entry name" value="DNA_brk_join_enz"/>
</dbReference>
<gene>
    <name evidence="4" type="primary">LOC116296048</name>
</gene>
<feature type="compositionally biased region" description="Acidic residues" evidence="2">
    <location>
        <begin position="200"/>
        <end position="233"/>
    </location>
</feature>
<keyword evidence="1" id="KW-0233">DNA recombination</keyword>